<dbReference type="OrthoDB" id="508029at2"/>
<reference evidence="1" key="2">
    <citation type="journal article" date="2019" name="Genome Biol. Evol.">
        <title>Day and night: Metabolic profiles and evolutionary relationships of six axenic non-marine cyanobacteria.</title>
        <authorList>
            <person name="Will S.E."/>
            <person name="Henke P."/>
            <person name="Boedeker C."/>
            <person name="Huang S."/>
            <person name="Brinkmann H."/>
            <person name="Rohde M."/>
            <person name="Jarek M."/>
            <person name="Friedl T."/>
            <person name="Seufert S."/>
            <person name="Schumacher M."/>
            <person name="Overmann J."/>
            <person name="Neumann-Schaal M."/>
            <person name="Petersen J."/>
        </authorList>
    </citation>
    <scope>NUCLEOTIDE SEQUENCE [LARGE SCALE GENOMIC DNA]</scope>
    <source>
        <strain evidence="1">PCC 7102</strain>
    </source>
</reference>
<evidence type="ECO:0000313" key="2">
    <source>
        <dbReference type="Proteomes" id="UP000271624"/>
    </source>
</evidence>
<proteinExistence type="predicted"/>
<gene>
    <name evidence="1" type="ORF">DSM106972_094650</name>
</gene>
<dbReference type="RefSeq" id="WP_127087383.1">
    <property type="nucleotide sequence ID" value="NZ_RSCL01000052.1"/>
</dbReference>
<name>A0A3S5K2V3_9CYAN</name>
<accession>A0A3S5K2V3</accession>
<reference evidence="1" key="1">
    <citation type="submission" date="2018-12" db="EMBL/GenBank/DDBJ databases">
        <authorList>
            <person name="Will S."/>
            <person name="Neumann-Schaal M."/>
            <person name="Henke P."/>
        </authorList>
    </citation>
    <scope>NUCLEOTIDE SEQUENCE</scope>
    <source>
        <strain evidence="1">PCC 7102</strain>
    </source>
</reference>
<organism evidence="1 2">
    <name type="scientific">Dulcicalothrix desertica PCC 7102</name>
    <dbReference type="NCBI Taxonomy" id="232991"/>
    <lineage>
        <taxon>Bacteria</taxon>
        <taxon>Bacillati</taxon>
        <taxon>Cyanobacteriota</taxon>
        <taxon>Cyanophyceae</taxon>
        <taxon>Nostocales</taxon>
        <taxon>Calotrichaceae</taxon>
        <taxon>Dulcicalothrix</taxon>
    </lineage>
</organism>
<dbReference type="EMBL" id="RSCL01000052">
    <property type="protein sequence ID" value="RUS93994.1"/>
    <property type="molecule type" value="Genomic_DNA"/>
</dbReference>
<comment type="caution">
    <text evidence="1">The sequence shown here is derived from an EMBL/GenBank/DDBJ whole genome shotgun (WGS) entry which is preliminary data.</text>
</comment>
<dbReference type="AlphaFoldDB" id="A0A3S5K2V3"/>
<keyword evidence="2" id="KW-1185">Reference proteome</keyword>
<dbReference type="Proteomes" id="UP000271624">
    <property type="component" value="Unassembled WGS sequence"/>
</dbReference>
<sequence>MVAQLQGFSIASLDELVISPSQFNDFMNDADSISHPIGALYTSTVRILRHASWLAEQKATLTKQEYKELLRKYNWEGEEKAHLKIDKAFGAFVPYQLAQIEPRTIFTIALNLKKYQSVITQMQTLPIITQDKVRGFMKNCHKLRASKETEEATIWRMMPDGKRACVIAPIYNQSVGVILEEIMKKEGRPSQLILEEALMAYYESKYGSPVSEEATLEVLEEVAPVVDVVVNSQTAPVDVVVEDEKAPVEEPALNHSVVSWDEDLVSVEEYDEETDETSNEYNPWNDEELDVQEAWSFEPDEKDDLIEDYKFVTPVVSKTPAPSQPYPPTGSPVKVTSSKVSVLETVMLSPVDLLIQAFQTAKSWQEINEALKNNEEYKYEAWDALTPTERRRIIELTPLTITRLNNAKREGLITDYRVEREGVYQVKQNGCLFWDIVFEYRIDEYFARL</sequence>
<protein>
    <submittedName>
        <fullName evidence="1">Uncharacterized protein</fullName>
    </submittedName>
</protein>
<evidence type="ECO:0000313" key="1">
    <source>
        <dbReference type="EMBL" id="RUS93994.1"/>
    </source>
</evidence>